<comment type="similarity">
    <text evidence="1">Belongs to the universal ribosomal protein uL10 family.</text>
</comment>
<dbReference type="PANTHER" id="PTHR45699:SF3">
    <property type="entry name" value="LARGE RIBOSOMAL SUBUNIT PROTEIN UL10"/>
    <property type="match status" value="1"/>
</dbReference>
<dbReference type="InterPro" id="IPR043141">
    <property type="entry name" value="Ribosomal_uL10-like_sf"/>
</dbReference>
<protein>
    <submittedName>
        <fullName evidence="4">Uncharacterized protein</fullName>
    </submittedName>
</protein>
<evidence type="ECO:0000256" key="1">
    <source>
        <dbReference type="ARBA" id="ARBA00008889"/>
    </source>
</evidence>
<reference evidence="4 5" key="1">
    <citation type="journal article" date="2019" name="Sci. Rep.">
        <title>Nanopore sequencing improves the draft genome of the human pathogenic amoeba Naegleria fowleri.</title>
        <authorList>
            <person name="Liechti N."/>
            <person name="Schurch N."/>
            <person name="Bruggmann R."/>
            <person name="Wittwer M."/>
        </authorList>
    </citation>
    <scope>NUCLEOTIDE SEQUENCE [LARGE SCALE GENOMIC DNA]</scope>
    <source>
        <strain evidence="4 5">ATCC 30894</strain>
    </source>
</reference>
<evidence type="ECO:0000256" key="2">
    <source>
        <dbReference type="ARBA" id="ARBA00022980"/>
    </source>
</evidence>
<dbReference type="RefSeq" id="XP_044559957.1">
    <property type="nucleotide sequence ID" value="XM_044709582.1"/>
</dbReference>
<proteinExistence type="inferred from homology"/>
<sequence length="191" mass="22223">MDLLERFNVIIVVKISGVEKTELEQLRRELLISKHVSSSEWFVGKHSLTHERLKRHLSNQKKKFHITRNDSSHSSTSSSQIQNDYESLLISALTKLKELLVGQIALLFTNSCEDYSKLKKEMTRHVSIKPARVGSIVKEDVYFQGPTRLDPMWMSMFLQNNIHPKIRMGQIEFPKKRQILKANEDSHKPIE</sequence>
<dbReference type="OrthoDB" id="10259902at2759"/>
<evidence type="ECO:0000256" key="3">
    <source>
        <dbReference type="ARBA" id="ARBA00023274"/>
    </source>
</evidence>
<gene>
    <name evidence="4" type="ORF">FDP41_005996</name>
</gene>
<evidence type="ECO:0000313" key="4">
    <source>
        <dbReference type="EMBL" id="KAF0975244.1"/>
    </source>
</evidence>
<dbReference type="GO" id="GO:0022625">
    <property type="term" value="C:cytosolic large ribosomal subunit"/>
    <property type="evidence" value="ECO:0007669"/>
    <property type="project" value="TreeGrafter"/>
</dbReference>
<dbReference type="PANTHER" id="PTHR45699">
    <property type="entry name" value="60S ACIDIC RIBOSOMAL PROTEIN P0"/>
    <property type="match status" value="1"/>
</dbReference>
<keyword evidence="2" id="KW-0689">Ribosomal protein</keyword>
<dbReference type="VEuPathDB" id="AmoebaDB:FDP41_005996"/>
<keyword evidence="5" id="KW-1185">Reference proteome</keyword>
<dbReference type="InterPro" id="IPR001790">
    <property type="entry name" value="Ribosomal_uL10"/>
</dbReference>
<dbReference type="GO" id="GO:0070180">
    <property type="term" value="F:large ribosomal subunit rRNA binding"/>
    <property type="evidence" value="ECO:0007669"/>
    <property type="project" value="TreeGrafter"/>
</dbReference>
<keyword evidence="3" id="KW-0687">Ribonucleoprotein</keyword>
<dbReference type="SUPFAM" id="SSF160369">
    <property type="entry name" value="Ribosomal protein L10-like"/>
    <property type="match status" value="1"/>
</dbReference>
<evidence type="ECO:0000313" key="5">
    <source>
        <dbReference type="Proteomes" id="UP000444721"/>
    </source>
</evidence>
<dbReference type="AlphaFoldDB" id="A0A6A5BMF6"/>
<name>A0A6A5BMF6_NAEFO</name>
<dbReference type="VEuPathDB" id="AmoebaDB:NfTy_043520"/>
<dbReference type="GO" id="GO:0003735">
    <property type="term" value="F:structural constituent of ribosome"/>
    <property type="evidence" value="ECO:0007669"/>
    <property type="project" value="TreeGrafter"/>
</dbReference>
<organism evidence="4 5">
    <name type="scientific">Naegleria fowleri</name>
    <name type="common">Brain eating amoeba</name>
    <dbReference type="NCBI Taxonomy" id="5763"/>
    <lineage>
        <taxon>Eukaryota</taxon>
        <taxon>Discoba</taxon>
        <taxon>Heterolobosea</taxon>
        <taxon>Tetramitia</taxon>
        <taxon>Eutetramitia</taxon>
        <taxon>Vahlkampfiidae</taxon>
        <taxon>Naegleria</taxon>
    </lineage>
</organism>
<accession>A0A6A5BMF6</accession>
<dbReference type="GO" id="GO:0002181">
    <property type="term" value="P:cytoplasmic translation"/>
    <property type="evidence" value="ECO:0007669"/>
    <property type="project" value="TreeGrafter"/>
</dbReference>
<dbReference type="Gene3D" id="3.30.70.1730">
    <property type="match status" value="1"/>
</dbReference>
<dbReference type="InterPro" id="IPR050323">
    <property type="entry name" value="Ribosomal_protein_uL10"/>
</dbReference>
<comment type="caution">
    <text evidence="4">The sequence shown here is derived from an EMBL/GenBank/DDBJ whole genome shotgun (WGS) entry which is preliminary data.</text>
</comment>
<dbReference type="EMBL" id="VFQX01000048">
    <property type="protein sequence ID" value="KAF0975244.1"/>
    <property type="molecule type" value="Genomic_DNA"/>
</dbReference>
<dbReference type="Proteomes" id="UP000444721">
    <property type="component" value="Unassembled WGS sequence"/>
</dbReference>
<dbReference type="GO" id="GO:0000027">
    <property type="term" value="P:ribosomal large subunit assembly"/>
    <property type="evidence" value="ECO:0007669"/>
    <property type="project" value="TreeGrafter"/>
</dbReference>
<dbReference type="Pfam" id="PF00466">
    <property type="entry name" value="Ribosomal_L10"/>
    <property type="match status" value="1"/>
</dbReference>
<dbReference type="GeneID" id="68113214"/>
<dbReference type="VEuPathDB" id="AmoebaDB:NF0071430"/>